<keyword evidence="1" id="KW-0805">Transcription regulation</keyword>
<dbReference type="PANTHER" id="PTHR47506">
    <property type="entry name" value="TRANSCRIPTIONAL REGULATORY PROTEIN"/>
    <property type="match status" value="1"/>
</dbReference>
<feature type="DNA-binding region" description="H-T-H motif" evidence="4">
    <location>
        <begin position="29"/>
        <end position="48"/>
    </location>
</feature>
<reference evidence="6 7" key="1">
    <citation type="submission" date="2019-03" db="EMBL/GenBank/DDBJ databases">
        <title>Genomic Encyclopedia of Archaeal and Bacterial Type Strains, Phase II (KMG-II): from individual species to whole genera.</title>
        <authorList>
            <person name="Goeker M."/>
        </authorList>
    </citation>
    <scope>NUCLEOTIDE SEQUENCE [LARGE SCALE GENOMIC DNA]</scope>
    <source>
        <strain evidence="6 7">DSM 19035</strain>
    </source>
</reference>
<evidence type="ECO:0000256" key="1">
    <source>
        <dbReference type="ARBA" id="ARBA00023015"/>
    </source>
</evidence>
<gene>
    <name evidence="6" type="ORF">ATK78_2620</name>
</gene>
<evidence type="ECO:0000256" key="4">
    <source>
        <dbReference type="PROSITE-ProRule" id="PRU00335"/>
    </source>
</evidence>
<feature type="domain" description="HTH tetR-type" evidence="5">
    <location>
        <begin position="6"/>
        <end position="66"/>
    </location>
</feature>
<dbReference type="InterPro" id="IPR036271">
    <property type="entry name" value="Tet_transcr_reg_TetR-rel_C_sf"/>
</dbReference>
<sequence length="192" mass="21980">MARNLEFNEEEATKKAMEVFWKKGYSGTSIRDLSEAMNVHVSSIYNTMGDKHQLFVTCIRNYTQNRMEDALKHAAKIKSPLEAIISFINASANTIVYSDNSCLAIKTTFEVATSDPDVQDVLRKDNEFTHKFISDLIHKAIELKELAVDTDAETLTDFIINTFTGWHESYILHKDPIRIMRMAKYLIAQISH</sequence>
<dbReference type="SUPFAM" id="SSF48498">
    <property type="entry name" value="Tetracyclin repressor-like, C-terminal domain"/>
    <property type="match status" value="1"/>
</dbReference>
<dbReference type="InterPro" id="IPR011075">
    <property type="entry name" value="TetR_C"/>
</dbReference>
<proteinExistence type="predicted"/>
<dbReference type="OrthoDB" id="9795242at2"/>
<evidence type="ECO:0000313" key="6">
    <source>
        <dbReference type="EMBL" id="TDQ08118.1"/>
    </source>
</evidence>
<dbReference type="Pfam" id="PF00440">
    <property type="entry name" value="TetR_N"/>
    <property type="match status" value="1"/>
</dbReference>
<evidence type="ECO:0000259" key="5">
    <source>
        <dbReference type="PROSITE" id="PS50977"/>
    </source>
</evidence>
<dbReference type="Gene3D" id="1.10.10.60">
    <property type="entry name" value="Homeodomain-like"/>
    <property type="match status" value="1"/>
</dbReference>
<dbReference type="Pfam" id="PF16925">
    <property type="entry name" value="TetR_C_13"/>
    <property type="match status" value="1"/>
</dbReference>
<dbReference type="InterPro" id="IPR009057">
    <property type="entry name" value="Homeodomain-like_sf"/>
</dbReference>
<dbReference type="RefSeq" id="WP_133576523.1">
    <property type="nucleotide sequence ID" value="NZ_SNYC01000005.1"/>
</dbReference>
<accession>A0A4R6ST02</accession>
<organism evidence="6 7">
    <name type="scientific">Pedobacter metabolipauper</name>
    <dbReference type="NCBI Taxonomy" id="425513"/>
    <lineage>
        <taxon>Bacteria</taxon>
        <taxon>Pseudomonadati</taxon>
        <taxon>Bacteroidota</taxon>
        <taxon>Sphingobacteriia</taxon>
        <taxon>Sphingobacteriales</taxon>
        <taxon>Sphingobacteriaceae</taxon>
        <taxon>Pedobacter</taxon>
    </lineage>
</organism>
<dbReference type="PROSITE" id="PS50977">
    <property type="entry name" value="HTH_TETR_2"/>
    <property type="match status" value="1"/>
</dbReference>
<dbReference type="Proteomes" id="UP000295620">
    <property type="component" value="Unassembled WGS sequence"/>
</dbReference>
<dbReference type="InterPro" id="IPR001647">
    <property type="entry name" value="HTH_TetR"/>
</dbReference>
<dbReference type="EMBL" id="SNYC01000005">
    <property type="protein sequence ID" value="TDQ08118.1"/>
    <property type="molecule type" value="Genomic_DNA"/>
</dbReference>
<dbReference type="Gene3D" id="1.10.357.10">
    <property type="entry name" value="Tetracycline Repressor, domain 2"/>
    <property type="match status" value="1"/>
</dbReference>
<keyword evidence="3" id="KW-0804">Transcription</keyword>
<dbReference type="PANTHER" id="PTHR47506:SF10">
    <property type="entry name" value="TRANSCRIPTIONAL REGULATORY PROTEIN"/>
    <property type="match status" value="1"/>
</dbReference>
<dbReference type="AlphaFoldDB" id="A0A4R6ST02"/>
<comment type="caution">
    <text evidence="6">The sequence shown here is derived from an EMBL/GenBank/DDBJ whole genome shotgun (WGS) entry which is preliminary data.</text>
</comment>
<dbReference type="GO" id="GO:0003677">
    <property type="term" value="F:DNA binding"/>
    <property type="evidence" value="ECO:0007669"/>
    <property type="project" value="UniProtKB-UniRule"/>
</dbReference>
<evidence type="ECO:0000256" key="3">
    <source>
        <dbReference type="ARBA" id="ARBA00023163"/>
    </source>
</evidence>
<dbReference type="SUPFAM" id="SSF46689">
    <property type="entry name" value="Homeodomain-like"/>
    <property type="match status" value="1"/>
</dbReference>
<name>A0A4R6ST02_9SPHI</name>
<evidence type="ECO:0000256" key="2">
    <source>
        <dbReference type="ARBA" id="ARBA00023125"/>
    </source>
</evidence>
<protein>
    <submittedName>
        <fullName evidence="6">TetR family transcriptional regulator</fullName>
    </submittedName>
</protein>
<keyword evidence="2 4" id="KW-0238">DNA-binding</keyword>
<keyword evidence="7" id="KW-1185">Reference proteome</keyword>
<evidence type="ECO:0000313" key="7">
    <source>
        <dbReference type="Proteomes" id="UP000295620"/>
    </source>
</evidence>